<evidence type="ECO:0000256" key="1">
    <source>
        <dbReference type="ARBA" id="ARBA00022669"/>
    </source>
</evidence>
<feature type="domain" description="GH18" evidence="3">
    <location>
        <begin position="1"/>
        <end position="146"/>
    </location>
</feature>
<evidence type="ECO:0000313" key="5">
    <source>
        <dbReference type="Proteomes" id="UP000756346"/>
    </source>
</evidence>
<organism evidence="4 5">
    <name type="scientific">Microdochium trichocladiopsis</name>
    <dbReference type="NCBI Taxonomy" id="1682393"/>
    <lineage>
        <taxon>Eukaryota</taxon>
        <taxon>Fungi</taxon>
        <taxon>Dikarya</taxon>
        <taxon>Ascomycota</taxon>
        <taxon>Pezizomycotina</taxon>
        <taxon>Sordariomycetes</taxon>
        <taxon>Xylariomycetidae</taxon>
        <taxon>Xylariales</taxon>
        <taxon>Microdochiaceae</taxon>
        <taxon>Microdochium</taxon>
    </lineage>
</organism>
<dbReference type="AlphaFoldDB" id="A0A9P9BP02"/>
<dbReference type="Gene3D" id="3.20.20.80">
    <property type="entry name" value="Glycosidases"/>
    <property type="match status" value="1"/>
</dbReference>
<dbReference type="PROSITE" id="PS51910">
    <property type="entry name" value="GH18_2"/>
    <property type="match status" value="1"/>
</dbReference>
<dbReference type="GO" id="GO:0016787">
    <property type="term" value="F:hydrolase activity"/>
    <property type="evidence" value="ECO:0007669"/>
    <property type="project" value="UniProtKB-KW"/>
</dbReference>
<dbReference type="EMBL" id="JAGTJQ010000006">
    <property type="protein sequence ID" value="KAH7028752.1"/>
    <property type="molecule type" value="Genomic_DNA"/>
</dbReference>
<comment type="caution">
    <text evidence="4">The sequence shown here is derived from an EMBL/GenBank/DDBJ whole genome shotgun (WGS) entry which is preliminary data.</text>
</comment>
<dbReference type="InterPro" id="IPR053214">
    <property type="entry name" value="LysM12-like"/>
</dbReference>
<dbReference type="SUPFAM" id="SSF51445">
    <property type="entry name" value="(Trans)glycosidases"/>
    <property type="match status" value="1"/>
</dbReference>
<proteinExistence type="predicted"/>
<gene>
    <name evidence="4" type="ORF">B0I36DRAFT_374515</name>
</gene>
<keyword evidence="5" id="KW-1185">Reference proteome</keyword>
<dbReference type="GeneID" id="70189824"/>
<dbReference type="InterPro" id="IPR017853">
    <property type="entry name" value="GH"/>
</dbReference>
<reference evidence="4" key="1">
    <citation type="journal article" date="2021" name="Nat. Commun.">
        <title>Genetic determinants of endophytism in the Arabidopsis root mycobiome.</title>
        <authorList>
            <person name="Mesny F."/>
            <person name="Miyauchi S."/>
            <person name="Thiergart T."/>
            <person name="Pickel B."/>
            <person name="Atanasova L."/>
            <person name="Karlsson M."/>
            <person name="Huettel B."/>
            <person name="Barry K.W."/>
            <person name="Haridas S."/>
            <person name="Chen C."/>
            <person name="Bauer D."/>
            <person name="Andreopoulos W."/>
            <person name="Pangilinan J."/>
            <person name="LaButti K."/>
            <person name="Riley R."/>
            <person name="Lipzen A."/>
            <person name="Clum A."/>
            <person name="Drula E."/>
            <person name="Henrissat B."/>
            <person name="Kohler A."/>
            <person name="Grigoriev I.V."/>
            <person name="Martin F.M."/>
            <person name="Hacquard S."/>
        </authorList>
    </citation>
    <scope>NUCLEOTIDE SEQUENCE</scope>
    <source>
        <strain evidence="4">MPI-CAGE-CH-0230</strain>
    </source>
</reference>
<evidence type="ECO:0000313" key="4">
    <source>
        <dbReference type="EMBL" id="KAH7028752.1"/>
    </source>
</evidence>
<dbReference type="PANTHER" id="PTHR47700">
    <property type="entry name" value="V CHITINASE, PUTATIVE (AFU_ORTHOLOGUE AFUA_6G13720)-RELATED"/>
    <property type="match status" value="1"/>
</dbReference>
<evidence type="ECO:0000256" key="2">
    <source>
        <dbReference type="ARBA" id="ARBA00023026"/>
    </source>
</evidence>
<dbReference type="GO" id="GO:0005975">
    <property type="term" value="P:carbohydrate metabolic process"/>
    <property type="evidence" value="ECO:0007669"/>
    <property type="project" value="InterPro"/>
</dbReference>
<keyword evidence="2" id="KW-0843">Virulence</keyword>
<sequence>MVDDLHHQWNDFKAMTGVKRVISFGGWVFSNEETYDVLRKAMGPANRKLFANNVVAFLNREGLDGVDWDWEYPGATDIPGTPPGSTSDGPNYLKFVTLMKTKLGGKTQSIAAPSSYWYLKNFPIAQMGLALDDIVFMTYDLHSMCD</sequence>
<dbReference type="Proteomes" id="UP000756346">
    <property type="component" value="Unassembled WGS sequence"/>
</dbReference>
<dbReference type="RefSeq" id="XP_046011040.1">
    <property type="nucleotide sequence ID" value="XM_046160278.1"/>
</dbReference>
<dbReference type="GO" id="GO:0008061">
    <property type="term" value="F:chitin binding"/>
    <property type="evidence" value="ECO:0007669"/>
    <property type="project" value="UniProtKB-KW"/>
</dbReference>
<evidence type="ECO:0000259" key="3">
    <source>
        <dbReference type="PROSITE" id="PS51910"/>
    </source>
</evidence>
<protein>
    <submittedName>
        <fullName evidence="4">Glycoside hydrolase superfamily</fullName>
    </submittedName>
</protein>
<dbReference type="PANTHER" id="PTHR47700:SF2">
    <property type="entry name" value="CHITINASE"/>
    <property type="match status" value="1"/>
</dbReference>
<dbReference type="Pfam" id="PF00704">
    <property type="entry name" value="Glyco_hydro_18"/>
    <property type="match status" value="1"/>
</dbReference>
<name>A0A9P9BP02_9PEZI</name>
<dbReference type="InterPro" id="IPR001223">
    <property type="entry name" value="Glyco_hydro18_cat"/>
</dbReference>
<accession>A0A9P9BP02</accession>
<keyword evidence="1" id="KW-0147">Chitin-binding</keyword>
<keyword evidence="4" id="KW-0378">Hydrolase</keyword>
<dbReference type="OrthoDB" id="73875at2759"/>